<dbReference type="SUPFAM" id="SSF51430">
    <property type="entry name" value="NAD(P)-linked oxidoreductase"/>
    <property type="match status" value="1"/>
</dbReference>
<proteinExistence type="inferred from homology"/>
<dbReference type="CDD" id="cd19071">
    <property type="entry name" value="AKR_AKR1-5-like"/>
    <property type="match status" value="1"/>
</dbReference>
<feature type="domain" description="NADP-dependent oxidoreductase" evidence="7">
    <location>
        <begin position="21"/>
        <end position="271"/>
    </location>
</feature>
<dbReference type="InterPro" id="IPR020471">
    <property type="entry name" value="AKR"/>
</dbReference>
<dbReference type="EMBL" id="SDGZ01000015">
    <property type="protein sequence ID" value="TYC49033.1"/>
    <property type="molecule type" value="Genomic_DNA"/>
</dbReference>
<protein>
    <submittedName>
        <fullName evidence="8">Aldo/keto reductase</fullName>
    </submittedName>
</protein>
<feature type="site" description="Lowers pKa of active site Tyr" evidence="6">
    <location>
        <position position="80"/>
    </location>
</feature>
<dbReference type="PIRSF" id="PIRSF000097">
    <property type="entry name" value="AKR"/>
    <property type="match status" value="1"/>
</dbReference>
<dbReference type="InterPro" id="IPR023210">
    <property type="entry name" value="NADP_OxRdtase_dom"/>
</dbReference>
<dbReference type="PRINTS" id="PR00069">
    <property type="entry name" value="ALDKETRDTASE"/>
</dbReference>
<evidence type="ECO:0000256" key="4">
    <source>
        <dbReference type="PIRSR" id="PIRSR000097-1"/>
    </source>
</evidence>
<evidence type="ECO:0000256" key="3">
    <source>
        <dbReference type="ARBA" id="ARBA00023002"/>
    </source>
</evidence>
<dbReference type="OrthoDB" id="9804790at2"/>
<dbReference type="PROSITE" id="PS00062">
    <property type="entry name" value="ALDOKETO_REDUCTASE_2"/>
    <property type="match status" value="1"/>
</dbReference>
<evidence type="ECO:0000256" key="5">
    <source>
        <dbReference type="PIRSR" id="PIRSR000097-2"/>
    </source>
</evidence>
<evidence type="ECO:0000256" key="1">
    <source>
        <dbReference type="ARBA" id="ARBA00007905"/>
    </source>
</evidence>
<evidence type="ECO:0000259" key="7">
    <source>
        <dbReference type="Pfam" id="PF00248"/>
    </source>
</evidence>
<dbReference type="GO" id="GO:0016616">
    <property type="term" value="F:oxidoreductase activity, acting on the CH-OH group of donors, NAD or NADP as acceptor"/>
    <property type="evidence" value="ECO:0007669"/>
    <property type="project" value="UniProtKB-ARBA"/>
</dbReference>
<keyword evidence="9" id="KW-1185">Reference proteome</keyword>
<evidence type="ECO:0000313" key="8">
    <source>
        <dbReference type="EMBL" id="TYC49033.1"/>
    </source>
</evidence>
<feature type="active site" description="Proton donor" evidence="4">
    <location>
        <position position="55"/>
    </location>
</feature>
<dbReference type="PANTHER" id="PTHR43827">
    <property type="entry name" value="2,5-DIKETO-D-GLUCONIC ACID REDUCTASE"/>
    <property type="match status" value="1"/>
</dbReference>
<reference evidence="8 9" key="1">
    <citation type="submission" date="2019-01" db="EMBL/GenBank/DDBJ databases">
        <title>Weissella sp. nov., a novel lactic acid bacterium isolated from animal feces.</title>
        <authorList>
            <person name="Wang L.-T."/>
        </authorList>
    </citation>
    <scope>NUCLEOTIDE SEQUENCE [LARGE SCALE GENOMIC DNA]</scope>
    <source>
        <strain evidence="8 9">8H-2</strain>
    </source>
</reference>
<comment type="caution">
    <text evidence="8">The sequence shown here is derived from an EMBL/GenBank/DDBJ whole genome shotgun (WGS) entry which is preliminary data.</text>
</comment>
<dbReference type="FunFam" id="3.20.20.100:FF:000015">
    <property type="entry name" value="Oxidoreductase, aldo/keto reductase family"/>
    <property type="match status" value="1"/>
</dbReference>
<organism evidence="8 9">
    <name type="scientific">Weissella muntiaci</name>
    <dbReference type="NCBI Taxonomy" id="2508881"/>
    <lineage>
        <taxon>Bacteria</taxon>
        <taxon>Bacillati</taxon>
        <taxon>Bacillota</taxon>
        <taxon>Bacilli</taxon>
        <taxon>Lactobacillales</taxon>
        <taxon>Lactobacillaceae</taxon>
        <taxon>Weissella</taxon>
    </lineage>
</organism>
<dbReference type="RefSeq" id="WP_148622895.1">
    <property type="nucleotide sequence ID" value="NZ_SDGZ01000015.1"/>
</dbReference>
<dbReference type="Proteomes" id="UP000371977">
    <property type="component" value="Unassembled WGS sequence"/>
</dbReference>
<comment type="similarity">
    <text evidence="1">Belongs to the aldo/keto reductase family.</text>
</comment>
<keyword evidence="2" id="KW-0521">NADP</keyword>
<dbReference type="Gene3D" id="3.20.20.100">
    <property type="entry name" value="NADP-dependent oxidoreductase domain"/>
    <property type="match status" value="1"/>
</dbReference>
<dbReference type="Pfam" id="PF00248">
    <property type="entry name" value="Aldo_ket_red"/>
    <property type="match status" value="1"/>
</dbReference>
<gene>
    <name evidence="8" type="ORF">ESZ50_07235</name>
</gene>
<dbReference type="PANTHER" id="PTHR43827:SF3">
    <property type="entry name" value="NADP-DEPENDENT OXIDOREDUCTASE DOMAIN-CONTAINING PROTEIN"/>
    <property type="match status" value="1"/>
</dbReference>
<dbReference type="PROSITE" id="PS00798">
    <property type="entry name" value="ALDOKETO_REDUCTASE_1"/>
    <property type="match status" value="1"/>
</dbReference>
<evidence type="ECO:0000256" key="2">
    <source>
        <dbReference type="ARBA" id="ARBA00022857"/>
    </source>
</evidence>
<evidence type="ECO:0000256" key="6">
    <source>
        <dbReference type="PIRSR" id="PIRSR000097-3"/>
    </source>
</evidence>
<evidence type="ECO:0000313" key="9">
    <source>
        <dbReference type="Proteomes" id="UP000371977"/>
    </source>
</evidence>
<accession>A0A6C2C623</accession>
<feature type="binding site" evidence="5">
    <location>
        <position position="113"/>
    </location>
    <ligand>
        <name>substrate</name>
    </ligand>
</feature>
<dbReference type="AlphaFoldDB" id="A0A6C2C623"/>
<dbReference type="InterPro" id="IPR018170">
    <property type="entry name" value="Aldo/ket_reductase_CS"/>
</dbReference>
<keyword evidence="3" id="KW-0560">Oxidoreductase</keyword>
<sequence>MTISSLTDSYTLNNGVKIPGIGFGTWQSADGDEAYQAVLDALKSGYRHIDTAAIYGNESSVGRAIADSKIDRQDLFVTSKLWNNVRGYDETLAALDESLNKLGLEYLDLYLIHWPNPIDYRANWAEMNAETWRAMEEAYRSGKVRAIGISNFQVQHLEALLKTAEIKPMVNQLFINPSDLESSIVELNQQHEILTEAYSPLGTGRLLATPAILNLADRLGKSPAQIAIRWSLQHGFLPLPKSTHRKYIEQNTQVFDFELSNADMSTLDALNGTIGTHIDPDTTDF</sequence>
<name>A0A6C2C623_9LACO</name>
<dbReference type="InterPro" id="IPR036812">
    <property type="entry name" value="NAD(P)_OxRdtase_dom_sf"/>
</dbReference>